<dbReference type="GO" id="GO:0019878">
    <property type="term" value="P:lysine biosynthetic process via aminoadipic acid"/>
    <property type="evidence" value="ECO:0007669"/>
    <property type="project" value="TreeGrafter"/>
</dbReference>
<dbReference type="InterPro" id="IPR037143">
    <property type="entry name" value="4-PPantetheinyl_Trfase_dom_sf"/>
</dbReference>
<evidence type="ECO:0000256" key="2">
    <source>
        <dbReference type="ARBA" id="ARBA00022679"/>
    </source>
</evidence>
<evidence type="ECO:0000313" key="4">
    <source>
        <dbReference type="EMBL" id="EHJ08592.1"/>
    </source>
</evidence>
<feature type="domain" description="4'-phosphopantetheinyl transferase" evidence="3">
    <location>
        <begin position="106"/>
        <end position="165"/>
    </location>
</feature>
<dbReference type="PANTHER" id="PTHR12215:SF10">
    <property type="entry name" value="L-AMINOADIPATE-SEMIALDEHYDE DEHYDROGENASE-PHOSPHOPANTETHEINYL TRANSFERASE"/>
    <property type="match status" value="1"/>
</dbReference>
<dbReference type="NCBIfam" id="NF047349">
    <property type="entry name" value="4PPT_AusB"/>
    <property type="match status" value="1"/>
</dbReference>
<proteinExistence type="inferred from homology"/>
<gene>
    <name evidence="4" type="ORF">SS7213T_03320</name>
</gene>
<reference evidence="4 5" key="1">
    <citation type="journal article" date="2012" name="BMC Genomics">
        <title>Comparative genomic analysis of the genus Staphylococcus including Staphylococcus aureus and its newly described sister species Staphylococcus simiae.</title>
        <authorList>
            <person name="Suzuki H."/>
            <person name="Lefebure T."/>
            <person name="Pavinski Bitar P."/>
            <person name="Stanhope M.J."/>
        </authorList>
    </citation>
    <scope>NUCLEOTIDE SEQUENCE [LARGE SCALE GENOMIC DNA]</scope>
    <source>
        <strain evidence="4 5">CCM 7213</strain>
    </source>
</reference>
<dbReference type="AlphaFoldDB" id="G5JGU1"/>
<dbReference type="Proteomes" id="UP000005413">
    <property type="component" value="Unassembled WGS sequence"/>
</dbReference>
<keyword evidence="5" id="KW-1185">Reference proteome</keyword>
<dbReference type="GO" id="GO:0008897">
    <property type="term" value="F:holo-[acyl-carrier-protein] synthase activity"/>
    <property type="evidence" value="ECO:0007669"/>
    <property type="project" value="InterPro"/>
</dbReference>
<dbReference type="GO" id="GO:0005829">
    <property type="term" value="C:cytosol"/>
    <property type="evidence" value="ECO:0007669"/>
    <property type="project" value="TreeGrafter"/>
</dbReference>
<comment type="similarity">
    <text evidence="1">Belongs to the P-Pant transferase superfamily. Gsp/Sfp/HetI/AcpT family.</text>
</comment>
<accession>G5JGU1</accession>
<evidence type="ECO:0000259" key="3">
    <source>
        <dbReference type="Pfam" id="PF01648"/>
    </source>
</evidence>
<dbReference type="OrthoDB" id="9808281at2"/>
<protein>
    <submittedName>
        <fullName evidence="4">4'-phosphopantetheinyl transferase superfamily protein</fullName>
    </submittedName>
</protein>
<organism evidence="4 5">
    <name type="scientific">Staphylococcus simiae CCM 7213 = CCUG 51256</name>
    <dbReference type="NCBI Taxonomy" id="911238"/>
    <lineage>
        <taxon>Bacteria</taxon>
        <taxon>Bacillati</taxon>
        <taxon>Bacillota</taxon>
        <taxon>Bacilli</taxon>
        <taxon>Bacillales</taxon>
        <taxon>Staphylococcaceae</taxon>
        <taxon>Staphylococcus</taxon>
    </lineage>
</organism>
<dbReference type="PATRIC" id="fig|911238.3.peg.558"/>
<dbReference type="InterPro" id="IPR050559">
    <property type="entry name" value="P-Pant_transferase_sf"/>
</dbReference>
<evidence type="ECO:0000256" key="1">
    <source>
        <dbReference type="ARBA" id="ARBA00010990"/>
    </source>
</evidence>
<sequence>MTVFVMKLQHKFKNIESMLSRSVWSFKKPIMNHYQCAHDQWLHKLGDILLQYGIEYDTGLLPHEWEYQISKQGKISIIQKHVNQPMIHVNLSYSFPYIACVVDSQPVGIDIERISSKLDWKILVTCLSDNEAEIIHSNQDFYNIWTMKESLNKLFGKAKMYSLDEHDVTKQCYYRKQEVAFQHFIINDFIIQIAFINKNTFNLKSVSTFDLLSL</sequence>
<dbReference type="GO" id="GO:0000287">
    <property type="term" value="F:magnesium ion binding"/>
    <property type="evidence" value="ECO:0007669"/>
    <property type="project" value="InterPro"/>
</dbReference>
<dbReference type="EMBL" id="AEUN01000216">
    <property type="protein sequence ID" value="EHJ08592.1"/>
    <property type="molecule type" value="Genomic_DNA"/>
</dbReference>
<dbReference type="SUPFAM" id="SSF56214">
    <property type="entry name" value="4'-phosphopantetheinyl transferase"/>
    <property type="match status" value="2"/>
</dbReference>
<dbReference type="InterPro" id="IPR008278">
    <property type="entry name" value="4-PPantetheinyl_Trfase_dom"/>
</dbReference>
<dbReference type="Pfam" id="PF01648">
    <property type="entry name" value="ACPS"/>
    <property type="match status" value="1"/>
</dbReference>
<dbReference type="PANTHER" id="PTHR12215">
    <property type="entry name" value="PHOSPHOPANTETHEINE TRANSFERASE"/>
    <property type="match status" value="1"/>
</dbReference>
<keyword evidence="2 4" id="KW-0808">Transferase</keyword>
<evidence type="ECO:0000313" key="5">
    <source>
        <dbReference type="Proteomes" id="UP000005413"/>
    </source>
</evidence>
<comment type="caution">
    <text evidence="4">The sequence shown here is derived from an EMBL/GenBank/DDBJ whole genome shotgun (WGS) entry which is preliminary data.</text>
</comment>
<name>G5JGU1_9STAP</name>
<dbReference type="RefSeq" id="WP_002462492.1">
    <property type="nucleotide sequence ID" value="NZ_AEUN01000216.1"/>
</dbReference>
<dbReference type="Gene3D" id="3.90.470.20">
    <property type="entry name" value="4'-phosphopantetheinyl transferase domain"/>
    <property type="match status" value="1"/>
</dbReference>